<dbReference type="InterPro" id="IPR011388">
    <property type="entry name" value="DES1/DES2"/>
</dbReference>
<dbReference type="GO" id="GO:0046513">
    <property type="term" value="P:ceramide biosynthetic process"/>
    <property type="evidence" value="ECO:0007669"/>
    <property type="project" value="TreeGrafter"/>
</dbReference>
<feature type="transmembrane region" description="Helical" evidence="10">
    <location>
        <begin position="107"/>
        <end position="124"/>
    </location>
</feature>
<reference evidence="12" key="2">
    <citation type="submission" date="2022-10" db="EMBL/GenBank/DDBJ databases">
        <authorList>
            <consortium name="ENA_rothamsted_submissions"/>
            <consortium name="culmorum"/>
            <person name="King R."/>
        </authorList>
    </citation>
    <scope>NUCLEOTIDE SEQUENCE</scope>
</reference>
<evidence type="ECO:0000256" key="6">
    <source>
        <dbReference type="ARBA" id="ARBA00023002"/>
    </source>
</evidence>
<evidence type="ECO:0000256" key="2">
    <source>
        <dbReference type="ARBA" id="ARBA00006146"/>
    </source>
</evidence>
<feature type="transmembrane region" description="Helical" evidence="10">
    <location>
        <begin position="210"/>
        <end position="230"/>
    </location>
</feature>
<protein>
    <recommendedName>
        <fullName evidence="3">sphingolipid 4-desaturase</fullName>
        <ecNumber evidence="3">1.14.19.17</ecNumber>
    </recommendedName>
</protein>
<evidence type="ECO:0000256" key="10">
    <source>
        <dbReference type="SAM" id="Phobius"/>
    </source>
</evidence>
<evidence type="ECO:0000256" key="1">
    <source>
        <dbReference type="ARBA" id="ARBA00004141"/>
    </source>
</evidence>
<keyword evidence="8 9" id="KW-0472">Membrane</keyword>
<feature type="transmembrane region" description="Helical" evidence="10">
    <location>
        <begin position="187"/>
        <end position="204"/>
    </location>
</feature>
<keyword evidence="4 10" id="KW-0812">Transmembrane</keyword>
<dbReference type="GO" id="GO:0042284">
    <property type="term" value="F:sphingolipid delta-4 desaturase activity"/>
    <property type="evidence" value="ECO:0007669"/>
    <property type="project" value="UniProtKB-UniRule"/>
</dbReference>
<evidence type="ECO:0000313" key="12">
    <source>
        <dbReference type="EMBL" id="CAG9801710.1"/>
    </source>
</evidence>
<dbReference type="PIRSF" id="PIRSF017228">
    <property type="entry name" value="Sphnglp_dlt4_des"/>
    <property type="match status" value="1"/>
</dbReference>
<proteinExistence type="inferred from homology"/>
<comment type="subcellular location">
    <subcellularLocation>
        <location evidence="1">Membrane</location>
        <topology evidence="1">Multi-pass membrane protein</topology>
    </subcellularLocation>
</comment>
<gene>
    <name evidence="12" type="ORF">CHIRRI_LOCUS4632</name>
</gene>
<dbReference type="PANTHER" id="PTHR12879">
    <property type="entry name" value="SPHINGOLIPID DELTA 4 DESATURASE/C-4 HYDROXYLASE PROTEIN DES2"/>
    <property type="match status" value="1"/>
</dbReference>
<dbReference type="InterPro" id="IPR013866">
    <property type="entry name" value="Sphingolipid_d4-desaturase_N"/>
</dbReference>
<dbReference type="AlphaFoldDB" id="A0A9N9RNH4"/>
<keyword evidence="7 9" id="KW-0443">Lipid metabolism</keyword>
<dbReference type="Pfam" id="PF00487">
    <property type="entry name" value="FA_desaturase"/>
    <property type="match status" value="1"/>
</dbReference>
<dbReference type="Pfam" id="PF08557">
    <property type="entry name" value="Lipid_DES"/>
    <property type="match status" value="1"/>
</dbReference>
<keyword evidence="5 10" id="KW-1133">Transmembrane helix</keyword>
<evidence type="ECO:0000256" key="3">
    <source>
        <dbReference type="ARBA" id="ARBA00012021"/>
    </source>
</evidence>
<name>A0A9N9RNH4_9DIPT</name>
<organism evidence="12 13">
    <name type="scientific">Chironomus riparius</name>
    <dbReference type="NCBI Taxonomy" id="315576"/>
    <lineage>
        <taxon>Eukaryota</taxon>
        <taxon>Metazoa</taxon>
        <taxon>Ecdysozoa</taxon>
        <taxon>Arthropoda</taxon>
        <taxon>Hexapoda</taxon>
        <taxon>Insecta</taxon>
        <taxon>Pterygota</taxon>
        <taxon>Neoptera</taxon>
        <taxon>Endopterygota</taxon>
        <taxon>Diptera</taxon>
        <taxon>Nematocera</taxon>
        <taxon>Chironomoidea</taxon>
        <taxon>Chironomidae</taxon>
        <taxon>Chironominae</taxon>
        <taxon>Chironomus</taxon>
    </lineage>
</organism>
<dbReference type="Proteomes" id="UP001153620">
    <property type="component" value="Chromosome 2"/>
</dbReference>
<keyword evidence="13" id="KW-1185">Reference proteome</keyword>
<evidence type="ECO:0000256" key="9">
    <source>
        <dbReference type="PIRNR" id="PIRNR017228"/>
    </source>
</evidence>
<dbReference type="CDD" id="cd03508">
    <property type="entry name" value="Delta4-sphingolipid-FADS-like"/>
    <property type="match status" value="1"/>
</dbReference>
<sequence>MGQHVSRTDFEWAYDDEPHKSRRTEILKKYPEIKQLFGYDPNFKWICTALVFGQIASLYFLQDKSWPVLIATAYFFGGVINHSLSLAVHEISHNASFGNSRPMANRMFGFFVNLPLGVPMSISFKKYHLEHHRYQGDEVIDTDLPTLFEAKLFCTTLGKFCWVVLQPMFYLFRPLIVNPKAPVKLEVVNAIIQIIFDAIIIYTFGWKMLAYLIIGTLLAMGLHPVAGHFISEHYMFKKGYETYSYYGPLNWITFNVGYHNEHHDFPSVPGSRLPLVKKIAPEFYDDLPQHHSWIKVIYDFITDPEIGPYARVKRKTKGLDS</sequence>
<evidence type="ECO:0000256" key="5">
    <source>
        <dbReference type="ARBA" id="ARBA00022989"/>
    </source>
</evidence>
<comment type="similarity">
    <text evidence="2 9">Belongs to the fatty acid desaturase type 1 family. DEGS subfamily.</text>
</comment>
<feature type="domain" description="Sphingolipid delta4-desaturase N-terminal" evidence="11">
    <location>
        <begin position="5"/>
        <end position="43"/>
    </location>
</feature>
<keyword evidence="6 9" id="KW-0560">Oxidoreductase</keyword>
<evidence type="ECO:0000313" key="13">
    <source>
        <dbReference type="Proteomes" id="UP001153620"/>
    </source>
</evidence>
<dbReference type="OrthoDB" id="200948at2759"/>
<evidence type="ECO:0000259" key="11">
    <source>
        <dbReference type="SMART" id="SM01269"/>
    </source>
</evidence>
<evidence type="ECO:0000256" key="7">
    <source>
        <dbReference type="ARBA" id="ARBA00023098"/>
    </source>
</evidence>
<dbReference type="EMBL" id="OU895878">
    <property type="protein sequence ID" value="CAG9801710.1"/>
    <property type="molecule type" value="Genomic_DNA"/>
</dbReference>
<dbReference type="EC" id="1.14.19.17" evidence="3"/>
<accession>A0A9N9RNH4</accession>
<dbReference type="PANTHER" id="PTHR12879:SF8">
    <property type="entry name" value="SPHINGOLIPID DELTA(4)-DESATURASE DES1"/>
    <property type="match status" value="1"/>
</dbReference>
<dbReference type="SMART" id="SM01269">
    <property type="entry name" value="Lipid_DES"/>
    <property type="match status" value="1"/>
</dbReference>
<dbReference type="InterPro" id="IPR005804">
    <property type="entry name" value="FA_desaturase_dom"/>
</dbReference>
<feature type="transmembrane region" description="Helical" evidence="10">
    <location>
        <begin position="68"/>
        <end position="87"/>
    </location>
</feature>
<dbReference type="GO" id="GO:0016020">
    <property type="term" value="C:membrane"/>
    <property type="evidence" value="ECO:0007669"/>
    <property type="project" value="UniProtKB-SubCell"/>
</dbReference>
<evidence type="ECO:0000256" key="8">
    <source>
        <dbReference type="ARBA" id="ARBA00023136"/>
    </source>
</evidence>
<evidence type="ECO:0000256" key="4">
    <source>
        <dbReference type="ARBA" id="ARBA00022692"/>
    </source>
</evidence>
<reference evidence="12" key="1">
    <citation type="submission" date="2022-01" db="EMBL/GenBank/DDBJ databases">
        <authorList>
            <person name="King R."/>
        </authorList>
    </citation>
    <scope>NUCLEOTIDE SEQUENCE</scope>
</reference>